<dbReference type="AlphaFoldDB" id="A0A0W0X5G2"/>
<dbReference type="InterPro" id="IPR046342">
    <property type="entry name" value="CBS_dom_sf"/>
</dbReference>
<accession>A0A0W0X5G2</accession>
<dbReference type="RefSeq" id="WP_025385527.1">
    <property type="nucleotide sequence ID" value="NZ_LCUA01000035.1"/>
</dbReference>
<evidence type="ECO:0000256" key="2">
    <source>
        <dbReference type="ARBA" id="ARBA00009749"/>
    </source>
</evidence>
<keyword evidence="5" id="KW-0460">Magnesium</keyword>
<evidence type="ECO:0000256" key="4">
    <source>
        <dbReference type="ARBA" id="ARBA00022692"/>
    </source>
</evidence>
<feature type="domain" description="CBS" evidence="10">
    <location>
        <begin position="92"/>
        <end position="148"/>
    </location>
</feature>
<keyword evidence="6 9" id="KW-1133">Transmembrane helix</keyword>
<dbReference type="EMBL" id="LNYP01000011">
    <property type="protein sequence ID" value="KTD39845.1"/>
    <property type="molecule type" value="Genomic_DNA"/>
</dbReference>
<comment type="caution">
    <text evidence="11">The sequence shown here is derived from an EMBL/GenBank/DDBJ whole genome shotgun (WGS) entry which is preliminary data.</text>
</comment>
<organism evidence="11 12">
    <name type="scientific">Legionella oakridgensis</name>
    <dbReference type="NCBI Taxonomy" id="29423"/>
    <lineage>
        <taxon>Bacteria</taxon>
        <taxon>Pseudomonadati</taxon>
        <taxon>Pseudomonadota</taxon>
        <taxon>Gammaproteobacteria</taxon>
        <taxon>Legionellales</taxon>
        <taxon>Legionellaceae</taxon>
        <taxon>Legionella</taxon>
    </lineage>
</organism>
<feature type="transmembrane region" description="Helical" evidence="9">
    <location>
        <begin position="206"/>
        <end position="224"/>
    </location>
</feature>
<keyword evidence="8" id="KW-0129">CBS domain</keyword>
<dbReference type="PANTHER" id="PTHR41394:SF5">
    <property type="entry name" value="SLC41A_MGTE INTEGRAL MEMBRANE DOMAIN-CONTAINING PROTEIN"/>
    <property type="match status" value="1"/>
</dbReference>
<name>A0A0W0X5G2_9GAMM</name>
<feature type="transmembrane region" description="Helical" evidence="9">
    <location>
        <begin position="254"/>
        <end position="271"/>
    </location>
</feature>
<keyword evidence="7 9" id="KW-0472">Membrane</keyword>
<keyword evidence="4 9" id="KW-0812">Transmembrane</keyword>
<proteinExistence type="inferred from homology"/>
<dbReference type="InterPro" id="IPR006667">
    <property type="entry name" value="SLC41_membr_dom"/>
</dbReference>
<dbReference type="GO" id="GO:0008324">
    <property type="term" value="F:monoatomic cation transmembrane transporter activity"/>
    <property type="evidence" value="ECO:0007669"/>
    <property type="project" value="InterPro"/>
</dbReference>
<evidence type="ECO:0000256" key="1">
    <source>
        <dbReference type="ARBA" id="ARBA00004141"/>
    </source>
</evidence>
<feature type="transmembrane region" description="Helical" evidence="9">
    <location>
        <begin position="277"/>
        <end position="305"/>
    </location>
</feature>
<evidence type="ECO:0000256" key="7">
    <source>
        <dbReference type="ARBA" id="ARBA00023136"/>
    </source>
</evidence>
<evidence type="ECO:0000256" key="8">
    <source>
        <dbReference type="PROSITE-ProRule" id="PRU00703"/>
    </source>
</evidence>
<evidence type="ECO:0000256" key="9">
    <source>
        <dbReference type="SAM" id="Phobius"/>
    </source>
</evidence>
<dbReference type="SUPFAM" id="SSF54631">
    <property type="entry name" value="CBS-domain pair"/>
    <property type="match status" value="1"/>
</dbReference>
<evidence type="ECO:0000259" key="10">
    <source>
        <dbReference type="PROSITE" id="PS51371"/>
    </source>
</evidence>
<dbReference type="Pfam" id="PF01769">
    <property type="entry name" value="MgtE"/>
    <property type="match status" value="1"/>
</dbReference>
<evidence type="ECO:0000313" key="11">
    <source>
        <dbReference type="EMBL" id="KTD39845.1"/>
    </source>
</evidence>
<dbReference type="Proteomes" id="UP000054858">
    <property type="component" value="Unassembled WGS sequence"/>
</dbReference>
<evidence type="ECO:0000313" key="12">
    <source>
        <dbReference type="Proteomes" id="UP000054858"/>
    </source>
</evidence>
<reference evidence="11 12" key="1">
    <citation type="submission" date="2015-11" db="EMBL/GenBank/DDBJ databases">
        <title>Genomic analysis of 38 Legionella species identifies large and diverse effector repertoires.</title>
        <authorList>
            <person name="Burstein D."/>
            <person name="Amaro F."/>
            <person name="Zusman T."/>
            <person name="Lifshitz Z."/>
            <person name="Cohen O."/>
            <person name="Gilbert J.A."/>
            <person name="Pupko T."/>
            <person name="Shuman H.A."/>
            <person name="Segal G."/>
        </authorList>
    </citation>
    <scope>NUCLEOTIDE SEQUENCE [LARGE SCALE GENOMIC DNA]</scope>
    <source>
        <strain evidence="11 12">Oak Ridge-10</strain>
    </source>
</reference>
<dbReference type="PROSITE" id="PS51371">
    <property type="entry name" value="CBS"/>
    <property type="match status" value="2"/>
</dbReference>
<dbReference type="SUPFAM" id="SSF161093">
    <property type="entry name" value="MgtE membrane domain-like"/>
    <property type="match status" value="1"/>
</dbReference>
<gene>
    <name evidence="11" type="ORF">Loak_0774</name>
</gene>
<protein>
    <submittedName>
        <fullName evidence="11">Magnesium transporter MgtE</fullName>
    </submittedName>
</protein>
<dbReference type="PANTHER" id="PTHR41394">
    <property type="entry name" value="MAGNESIUM TRANSPORTER MGTE"/>
    <property type="match status" value="1"/>
</dbReference>
<dbReference type="GO" id="GO:0016020">
    <property type="term" value="C:membrane"/>
    <property type="evidence" value="ECO:0007669"/>
    <property type="project" value="UniProtKB-SubCell"/>
</dbReference>
<sequence length="338" mass="36333">MTHKNSLPVWAGYTESPKEIYSTGSAGSLMVTSVPIVKVSDTAADVVEMLSSRDWGDIHNVFVLSEEGILQGLIPVLKVLAANKSEPVKYLMTKPKITISASLSQEKVAIEAIKADVESVPVVEKDGKLLGVILADKIIDILHMEHLEYFLRSSGIRGKGSHILELATGNLLFILKARLPWLIMGLVVGIGLGVIARGFERTLQQNIALAFFIPVIAYIADSVGTQTETLFIRAITVFKINIFAYLFKELIIGMFIGGFLGLLGGIGAILISQDISIGLVVSVSLFLAVTVSTVLACMTPIVFNIYRGDPALGSGPLATALQDVISVSIYFIIATFIL</sequence>
<keyword evidence="3" id="KW-0813">Transport</keyword>
<evidence type="ECO:0000256" key="5">
    <source>
        <dbReference type="ARBA" id="ARBA00022842"/>
    </source>
</evidence>
<feature type="transmembrane region" description="Helical" evidence="9">
    <location>
        <begin position="179"/>
        <end position="199"/>
    </location>
</feature>
<dbReference type="Pfam" id="PF00571">
    <property type="entry name" value="CBS"/>
    <property type="match status" value="2"/>
</dbReference>
<comment type="similarity">
    <text evidence="2">Belongs to the SLC41A transporter family.</text>
</comment>
<comment type="subcellular location">
    <subcellularLocation>
        <location evidence="1">Membrane</location>
        <topology evidence="1">Multi-pass membrane protein</topology>
    </subcellularLocation>
</comment>
<dbReference type="PATRIC" id="fig|29423.5.peg.807"/>
<dbReference type="Gene3D" id="1.10.357.20">
    <property type="entry name" value="SLC41 divalent cation transporters, integral membrane domain"/>
    <property type="match status" value="1"/>
</dbReference>
<feature type="domain" description="CBS" evidence="10">
    <location>
        <begin position="30"/>
        <end position="91"/>
    </location>
</feature>
<dbReference type="Gene3D" id="3.10.580.10">
    <property type="entry name" value="CBS-domain"/>
    <property type="match status" value="1"/>
</dbReference>
<feature type="transmembrane region" description="Helical" evidence="9">
    <location>
        <begin position="317"/>
        <end position="337"/>
    </location>
</feature>
<evidence type="ECO:0000256" key="6">
    <source>
        <dbReference type="ARBA" id="ARBA00022989"/>
    </source>
</evidence>
<dbReference type="InterPro" id="IPR036739">
    <property type="entry name" value="SLC41_membr_dom_sf"/>
</dbReference>
<evidence type="ECO:0000256" key="3">
    <source>
        <dbReference type="ARBA" id="ARBA00022448"/>
    </source>
</evidence>
<dbReference type="InterPro" id="IPR000644">
    <property type="entry name" value="CBS_dom"/>
</dbReference>